<dbReference type="InterPro" id="IPR051604">
    <property type="entry name" value="Ergot_Alk_Oxidoreductase"/>
</dbReference>
<name>A0A9P5MPI0_9AGAM</name>
<dbReference type="PANTHER" id="PTHR43162:SF1">
    <property type="entry name" value="PRESTALK A DIFFERENTIATION PROTEIN A"/>
    <property type="match status" value="1"/>
</dbReference>
<comment type="caution">
    <text evidence="2">The sequence shown here is derived from an EMBL/GenBank/DDBJ whole genome shotgun (WGS) entry which is preliminary data.</text>
</comment>
<sequence length="305" mass="34268">MTTVIIPATSRTNNFVTCTLLSFPRPPSIRLVAHTTEARMHLQEKHKNSPNVSTVLADLLDPLSLRNAFNGARIVLYNGPVVEHESQMGRNVVDAACAMDIEKLVYCSVLHPYISRLPHHRSKLEVEEYIFESGLNYTILQPSHLMQNIAVKPAMDHGNLPVPFSPLVTHGFLDLTDFAAAAAAILRARPSAHARTRYELVGDLASYRDVAQWLSESAHMPIKIDRVEHRTAIQSQVDLKRLRDTYGCDALARMISYYEEHGLTGSPNTLRWLLGRDPMSVKRYIAREVRILIAADATAYTQVMF</sequence>
<gene>
    <name evidence="2" type="ORF">DFH94DRAFT_230481</name>
</gene>
<dbReference type="Proteomes" id="UP000759537">
    <property type="component" value="Unassembled WGS sequence"/>
</dbReference>
<reference evidence="2" key="2">
    <citation type="journal article" date="2020" name="Nat. Commun.">
        <title>Large-scale genome sequencing of mycorrhizal fungi provides insights into the early evolution of symbiotic traits.</title>
        <authorList>
            <person name="Miyauchi S."/>
            <person name="Kiss E."/>
            <person name="Kuo A."/>
            <person name="Drula E."/>
            <person name="Kohler A."/>
            <person name="Sanchez-Garcia M."/>
            <person name="Morin E."/>
            <person name="Andreopoulos B."/>
            <person name="Barry K.W."/>
            <person name="Bonito G."/>
            <person name="Buee M."/>
            <person name="Carver A."/>
            <person name="Chen C."/>
            <person name="Cichocki N."/>
            <person name="Clum A."/>
            <person name="Culley D."/>
            <person name="Crous P.W."/>
            <person name="Fauchery L."/>
            <person name="Girlanda M."/>
            <person name="Hayes R.D."/>
            <person name="Keri Z."/>
            <person name="LaButti K."/>
            <person name="Lipzen A."/>
            <person name="Lombard V."/>
            <person name="Magnuson J."/>
            <person name="Maillard F."/>
            <person name="Murat C."/>
            <person name="Nolan M."/>
            <person name="Ohm R.A."/>
            <person name="Pangilinan J."/>
            <person name="Pereira M.F."/>
            <person name="Perotto S."/>
            <person name="Peter M."/>
            <person name="Pfister S."/>
            <person name="Riley R."/>
            <person name="Sitrit Y."/>
            <person name="Stielow J.B."/>
            <person name="Szollosi G."/>
            <person name="Zifcakova L."/>
            <person name="Stursova M."/>
            <person name="Spatafora J.W."/>
            <person name="Tedersoo L."/>
            <person name="Vaario L.M."/>
            <person name="Yamada A."/>
            <person name="Yan M."/>
            <person name="Wang P."/>
            <person name="Xu J."/>
            <person name="Bruns T."/>
            <person name="Baldrian P."/>
            <person name="Vilgalys R."/>
            <person name="Dunand C."/>
            <person name="Henrissat B."/>
            <person name="Grigoriev I.V."/>
            <person name="Hibbett D."/>
            <person name="Nagy L.G."/>
            <person name="Martin F.M."/>
        </authorList>
    </citation>
    <scope>NUCLEOTIDE SEQUENCE</scope>
    <source>
        <strain evidence="2">Prilba</strain>
    </source>
</reference>
<dbReference type="Pfam" id="PF05368">
    <property type="entry name" value="NmrA"/>
    <property type="match status" value="1"/>
</dbReference>
<dbReference type="PANTHER" id="PTHR43162">
    <property type="match status" value="1"/>
</dbReference>
<feature type="domain" description="NmrA-like" evidence="1">
    <location>
        <begin position="7"/>
        <end position="265"/>
    </location>
</feature>
<dbReference type="InterPro" id="IPR036291">
    <property type="entry name" value="NAD(P)-bd_dom_sf"/>
</dbReference>
<dbReference type="AlphaFoldDB" id="A0A9P5MPI0"/>
<reference evidence="2" key="1">
    <citation type="submission" date="2019-10" db="EMBL/GenBank/DDBJ databases">
        <authorList>
            <consortium name="DOE Joint Genome Institute"/>
            <person name="Kuo A."/>
            <person name="Miyauchi S."/>
            <person name="Kiss E."/>
            <person name="Drula E."/>
            <person name="Kohler A."/>
            <person name="Sanchez-Garcia M."/>
            <person name="Andreopoulos B."/>
            <person name="Barry K.W."/>
            <person name="Bonito G."/>
            <person name="Buee M."/>
            <person name="Carver A."/>
            <person name="Chen C."/>
            <person name="Cichocki N."/>
            <person name="Clum A."/>
            <person name="Culley D."/>
            <person name="Crous P.W."/>
            <person name="Fauchery L."/>
            <person name="Girlanda M."/>
            <person name="Hayes R."/>
            <person name="Keri Z."/>
            <person name="LaButti K."/>
            <person name="Lipzen A."/>
            <person name="Lombard V."/>
            <person name="Magnuson J."/>
            <person name="Maillard F."/>
            <person name="Morin E."/>
            <person name="Murat C."/>
            <person name="Nolan M."/>
            <person name="Ohm R."/>
            <person name="Pangilinan J."/>
            <person name="Pereira M."/>
            <person name="Perotto S."/>
            <person name="Peter M."/>
            <person name="Riley R."/>
            <person name="Sitrit Y."/>
            <person name="Stielow B."/>
            <person name="Szollosi G."/>
            <person name="Zifcakova L."/>
            <person name="Stursova M."/>
            <person name="Spatafora J.W."/>
            <person name="Tedersoo L."/>
            <person name="Vaario L.-M."/>
            <person name="Yamada A."/>
            <person name="Yan M."/>
            <person name="Wang P."/>
            <person name="Xu J."/>
            <person name="Bruns T."/>
            <person name="Baldrian P."/>
            <person name="Vilgalys R."/>
            <person name="Henrissat B."/>
            <person name="Grigoriev I.V."/>
            <person name="Hibbett D."/>
            <person name="Nagy L.G."/>
            <person name="Martin F.M."/>
        </authorList>
    </citation>
    <scope>NUCLEOTIDE SEQUENCE</scope>
    <source>
        <strain evidence="2">Prilba</strain>
    </source>
</reference>
<evidence type="ECO:0000313" key="3">
    <source>
        <dbReference type="Proteomes" id="UP000759537"/>
    </source>
</evidence>
<evidence type="ECO:0000259" key="1">
    <source>
        <dbReference type="Pfam" id="PF05368"/>
    </source>
</evidence>
<proteinExistence type="predicted"/>
<dbReference type="Gene3D" id="3.40.50.720">
    <property type="entry name" value="NAD(P)-binding Rossmann-like Domain"/>
    <property type="match status" value="1"/>
</dbReference>
<organism evidence="2 3">
    <name type="scientific">Russula ochroleuca</name>
    <dbReference type="NCBI Taxonomy" id="152965"/>
    <lineage>
        <taxon>Eukaryota</taxon>
        <taxon>Fungi</taxon>
        <taxon>Dikarya</taxon>
        <taxon>Basidiomycota</taxon>
        <taxon>Agaricomycotina</taxon>
        <taxon>Agaricomycetes</taxon>
        <taxon>Russulales</taxon>
        <taxon>Russulaceae</taxon>
        <taxon>Russula</taxon>
    </lineage>
</organism>
<dbReference type="EMBL" id="WHVB01000029">
    <property type="protein sequence ID" value="KAF8469294.1"/>
    <property type="molecule type" value="Genomic_DNA"/>
</dbReference>
<accession>A0A9P5MPI0</accession>
<dbReference type="SUPFAM" id="SSF51735">
    <property type="entry name" value="NAD(P)-binding Rossmann-fold domains"/>
    <property type="match status" value="1"/>
</dbReference>
<dbReference type="InterPro" id="IPR008030">
    <property type="entry name" value="NmrA-like"/>
</dbReference>
<evidence type="ECO:0000313" key="2">
    <source>
        <dbReference type="EMBL" id="KAF8469294.1"/>
    </source>
</evidence>
<keyword evidence="3" id="KW-1185">Reference proteome</keyword>
<dbReference type="OrthoDB" id="419598at2759"/>
<protein>
    <submittedName>
        <fullName evidence="2">NAD-P-binding protein</fullName>
    </submittedName>
</protein>
<dbReference type="Gene3D" id="3.90.25.10">
    <property type="entry name" value="UDP-galactose 4-epimerase, domain 1"/>
    <property type="match status" value="1"/>
</dbReference>